<evidence type="ECO:0000313" key="3">
    <source>
        <dbReference type="Proteomes" id="UP000694553"/>
    </source>
</evidence>
<evidence type="ECO:0000259" key="1">
    <source>
        <dbReference type="Pfam" id="PF00188"/>
    </source>
</evidence>
<reference evidence="2" key="2">
    <citation type="submission" date="2025-08" db="UniProtKB">
        <authorList>
            <consortium name="Ensembl"/>
        </authorList>
    </citation>
    <scope>IDENTIFICATION</scope>
</reference>
<evidence type="ECO:0000313" key="2">
    <source>
        <dbReference type="Ensembl" id="ENSCMUP00000005012.2"/>
    </source>
</evidence>
<name>A0A8C3DDI7_CORMO</name>
<dbReference type="Proteomes" id="UP000694553">
    <property type="component" value="Unassembled WGS sequence"/>
</dbReference>
<feature type="domain" description="SCP" evidence="1">
    <location>
        <begin position="67"/>
        <end position="115"/>
    </location>
</feature>
<reference evidence="3" key="1">
    <citation type="submission" date="2019-10" db="EMBL/GenBank/DDBJ databases">
        <title>Corvus moneduloides (New Caledonian crow) genome, bCorMon1, primary haplotype.</title>
        <authorList>
            <person name="Rutz C."/>
            <person name="Fungtammasan C."/>
            <person name="Mountcastle J."/>
            <person name="Formenti G."/>
            <person name="Chow W."/>
            <person name="Howe K."/>
            <person name="Steele M.P."/>
            <person name="Fernandes J."/>
            <person name="Gilbert M.T.P."/>
            <person name="Fedrigo O."/>
            <person name="Jarvis E.D."/>
            <person name="Gemmell N."/>
        </authorList>
    </citation>
    <scope>NUCLEOTIDE SEQUENCE [LARGE SCALE GENOMIC DNA]</scope>
</reference>
<dbReference type="Ensembl" id="ENSCMUT00000005409.2">
    <property type="protein sequence ID" value="ENSCMUP00000005012.2"/>
    <property type="gene ID" value="ENSCMUG00000003357.2"/>
</dbReference>
<dbReference type="InterPro" id="IPR014044">
    <property type="entry name" value="CAP_dom"/>
</dbReference>
<dbReference type="SUPFAM" id="SSF55797">
    <property type="entry name" value="PR-1-like"/>
    <property type="match status" value="1"/>
</dbReference>
<dbReference type="Gene3D" id="3.40.33.10">
    <property type="entry name" value="CAP"/>
    <property type="match status" value="1"/>
</dbReference>
<gene>
    <name evidence="2" type="primary">R3HDML</name>
</gene>
<keyword evidence="3" id="KW-1185">Reference proteome</keyword>
<accession>A0A8C3DDI7</accession>
<dbReference type="Pfam" id="PF00188">
    <property type="entry name" value="CAP"/>
    <property type="match status" value="1"/>
</dbReference>
<accession>A0A8U7NGZ2</accession>
<sequence length="289" mass="31875">MAVLHLHLYLTALGCWVTQLSSSFLLPNATELLSPPEGTAAGLLWGEGVPRSRRKRYLSPHDMSVILDYHNQVRAQVSPPAANMEYMVWDERLARAAEAWAARCLWDHGPPRADEVCGTEPLHPVGQVPLHHGHGEILAPGEAALLLPSPPRVQPPLPLQMQRLCLQPLHADGVGNLQPPGLRPGHLCQRAGVGQRVASRHPPRLQLCHQGQLAGRSALQGGAAVLSLPPHLRRGLLQQHVLHRSQIQPSQLVLGLRPQEEPWEWRWGEQELFITLTPPAARLSNLLHP</sequence>
<organism evidence="2 3">
    <name type="scientific">Corvus moneduloides</name>
    <name type="common">New Caledonian crow</name>
    <dbReference type="NCBI Taxonomy" id="1196302"/>
    <lineage>
        <taxon>Eukaryota</taxon>
        <taxon>Metazoa</taxon>
        <taxon>Chordata</taxon>
        <taxon>Craniata</taxon>
        <taxon>Vertebrata</taxon>
        <taxon>Euteleostomi</taxon>
        <taxon>Archelosauria</taxon>
        <taxon>Archosauria</taxon>
        <taxon>Dinosauria</taxon>
        <taxon>Saurischia</taxon>
        <taxon>Theropoda</taxon>
        <taxon>Coelurosauria</taxon>
        <taxon>Aves</taxon>
        <taxon>Neognathae</taxon>
        <taxon>Neoaves</taxon>
        <taxon>Telluraves</taxon>
        <taxon>Australaves</taxon>
        <taxon>Passeriformes</taxon>
        <taxon>Corvoidea</taxon>
        <taxon>Corvidae</taxon>
        <taxon>Corvus</taxon>
    </lineage>
</organism>
<dbReference type="InterPro" id="IPR035940">
    <property type="entry name" value="CAP_sf"/>
</dbReference>
<dbReference type="AlphaFoldDB" id="A0A8C3DDI7"/>
<protein>
    <submittedName>
        <fullName evidence="2">R3H domain containing like</fullName>
    </submittedName>
</protein>
<reference evidence="2" key="3">
    <citation type="submission" date="2025-09" db="UniProtKB">
        <authorList>
            <consortium name="Ensembl"/>
        </authorList>
    </citation>
    <scope>IDENTIFICATION</scope>
</reference>
<proteinExistence type="predicted"/>